<protein>
    <submittedName>
        <fullName evidence="1">Uncharacterized protein</fullName>
    </submittedName>
</protein>
<comment type="caution">
    <text evidence="1">The sequence shown here is derived from an EMBL/GenBank/DDBJ whole genome shotgun (WGS) entry which is preliminary data.</text>
</comment>
<evidence type="ECO:0000313" key="2">
    <source>
        <dbReference type="Proteomes" id="UP000016843"/>
    </source>
</evidence>
<sequence>MNGTKLQREIKKRKLWEVCQNKKTQSRNILNVKSFAIETKLRWARPVVEINVFYPSSHK</sequence>
<accession>U5BS15</accession>
<gene>
    <name evidence="1" type="ORF">P872_16075</name>
</gene>
<reference evidence="1 2" key="1">
    <citation type="journal article" date="2013" name="Genome Announc.">
        <title>Draft Genome Sequence of the Psychrophilic and Alkaliphilic Rhodonellum psychrophilum Strain GCM71T.</title>
        <authorList>
            <person name="Hauptmann A.L."/>
            <person name="Glaring M.A."/>
            <person name="Hallin P.F."/>
            <person name="Prieme A."/>
            <person name="Stougaard P."/>
        </authorList>
    </citation>
    <scope>NUCLEOTIDE SEQUENCE [LARGE SCALE GENOMIC DNA]</scope>
    <source>
        <strain evidence="1 2">GCM71</strain>
    </source>
</reference>
<dbReference type="Proteomes" id="UP000016843">
    <property type="component" value="Unassembled WGS sequence"/>
</dbReference>
<proteinExistence type="predicted"/>
<dbReference type="EMBL" id="AWXR01000014">
    <property type="protein sequence ID" value="ERM83360.1"/>
    <property type="molecule type" value="Genomic_DNA"/>
</dbReference>
<keyword evidence="2" id="KW-1185">Reference proteome</keyword>
<organism evidence="1 2">
    <name type="scientific">Rhodonellum psychrophilum GCM71 = DSM 17998</name>
    <dbReference type="NCBI Taxonomy" id="1123057"/>
    <lineage>
        <taxon>Bacteria</taxon>
        <taxon>Pseudomonadati</taxon>
        <taxon>Bacteroidota</taxon>
        <taxon>Cytophagia</taxon>
        <taxon>Cytophagales</taxon>
        <taxon>Cytophagaceae</taxon>
        <taxon>Rhodonellum</taxon>
    </lineage>
</organism>
<evidence type="ECO:0000313" key="1">
    <source>
        <dbReference type="EMBL" id="ERM83360.1"/>
    </source>
</evidence>
<dbReference type="AlphaFoldDB" id="U5BS15"/>
<name>U5BS15_9BACT</name>